<protein>
    <submittedName>
        <fullName evidence="4">Coiled-coil domain-containing protein 97 isoform X1</fullName>
    </submittedName>
</protein>
<proteinExistence type="predicted"/>
<evidence type="ECO:0000256" key="1">
    <source>
        <dbReference type="SAM" id="MobiDB-lite"/>
    </source>
</evidence>
<evidence type="ECO:0000313" key="4">
    <source>
        <dbReference type="RefSeq" id="XP_030075449.1"/>
    </source>
</evidence>
<dbReference type="PANTHER" id="PTHR31840:SF1">
    <property type="entry name" value="COILED-COIL DOMAIN-CONTAINING PROTEIN 97"/>
    <property type="match status" value="1"/>
</dbReference>
<organism evidence="3 4">
    <name type="scientific">Microcaecilia unicolor</name>
    <dbReference type="NCBI Taxonomy" id="1415580"/>
    <lineage>
        <taxon>Eukaryota</taxon>
        <taxon>Metazoa</taxon>
        <taxon>Chordata</taxon>
        <taxon>Craniata</taxon>
        <taxon>Vertebrata</taxon>
        <taxon>Euteleostomi</taxon>
        <taxon>Amphibia</taxon>
        <taxon>Gymnophiona</taxon>
        <taxon>Siphonopidae</taxon>
        <taxon>Microcaecilia</taxon>
    </lineage>
</organism>
<dbReference type="AlphaFoldDB" id="A0A6P7ZKR3"/>
<dbReference type="InterPro" id="IPR018613">
    <property type="entry name" value="Ccdc97-like"/>
</dbReference>
<reference evidence="3" key="1">
    <citation type="submission" date="2024-06" db="UniProtKB">
        <authorList>
            <consortium name="RefSeq"/>
        </authorList>
    </citation>
    <scope>NUCLEOTIDE SEQUENCE [LARGE SCALE GENOMIC DNA]</scope>
</reference>
<dbReference type="InParanoid" id="A0A6P7ZKR3"/>
<dbReference type="FunCoup" id="A0A6P7ZKR3">
    <property type="interactions" value="2450"/>
</dbReference>
<gene>
    <name evidence="4" type="primary">CCDC97</name>
</gene>
<dbReference type="KEGG" id="muo:115480724"/>
<accession>A0A6P7ZKR3</accession>
<keyword evidence="3" id="KW-1185">Reference proteome</keyword>
<sequence length="376" mass="43870">MYNRVESQLEITDDTWPHLPQLTPMEVSAMAAGNPSNGSLIQNLPKKVVEEETVRVTNELCLKAQATETVENIGQALKQPELSETEESSRDAELLESGPLLDMLRAVASSRVQIRSQQKDEPDFTQKQKLEMLLELYRSKPMIFLERFHKALQQEHLVCFSHLQGDYEVDFYCREISRSSLKKGSRTRLRNRRYAVLQQLIQDGDYFSDEQMRSRDPLLYEHYVGQYLTEEEAGTLSGGAMSGQCCLSDLLMNSFQEQVLQRRLHMQQEQEDACMEEEDEEEEVQPELEDWVPDSEEKALLREELVTQMHQRFLDGRDRDFDYSEVDDNPNFDNLDIVTRDEEESYFDEEEPEEVEDMEEEEDEKKEEVTGKIPVL</sequence>
<dbReference type="RefSeq" id="XP_030075449.1">
    <property type="nucleotide sequence ID" value="XM_030219589.1"/>
</dbReference>
<name>A0A6P7ZKR3_9AMPH</name>
<feature type="domain" description="CCD97-like C-terminal" evidence="2">
    <location>
        <begin position="191"/>
        <end position="287"/>
    </location>
</feature>
<feature type="compositionally biased region" description="Acidic residues" evidence="1">
    <location>
        <begin position="341"/>
        <end position="365"/>
    </location>
</feature>
<dbReference type="PANTHER" id="PTHR31840">
    <property type="entry name" value="COILED-COIL DOMAIN-CONTAINING PROTEIN 97"/>
    <property type="match status" value="1"/>
</dbReference>
<dbReference type="GeneID" id="115480724"/>
<dbReference type="OrthoDB" id="333176at2759"/>
<dbReference type="Pfam" id="PF09747">
    <property type="entry name" value="CCD97-like_C"/>
    <property type="match status" value="2"/>
</dbReference>
<feature type="region of interest" description="Disordered" evidence="1">
    <location>
        <begin position="319"/>
        <end position="376"/>
    </location>
</feature>
<dbReference type="InterPro" id="IPR040233">
    <property type="entry name" value="CCD97-like_C"/>
</dbReference>
<dbReference type="CTD" id="90324"/>
<evidence type="ECO:0000259" key="2">
    <source>
        <dbReference type="Pfam" id="PF09747"/>
    </source>
</evidence>
<evidence type="ECO:0000313" key="3">
    <source>
        <dbReference type="Proteomes" id="UP000515156"/>
    </source>
</evidence>
<dbReference type="Proteomes" id="UP000515156">
    <property type="component" value="Chromosome 11"/>
</dbReference>
<reference evidence="4" key="2">
    <citation type="submission" date="2025-08" db="UniProtKB">
        <authorList>
            <consortium name="RefSeq"/>
        </authorList>
    </citation>
    <scope>IDENTIFICATION</scope>
</reference>
<feature type="domain" description="CCD97-like C-terminal" evidence="2">
    <location>
        <begin position="289"/>
        <end position="350"/>
    </location>
</feature>